<sequence>MEGSVRFGRQGSDAARPPRRRPIAHLTCRCPVFASLGARLVPPSTRFRCGAENEEIFTVLITDNNNIQVVSVVQFTRGKVR</sequence>
<dbReference type="AlphaFoldDB" id="A0A5B7FYD8"/>
<feature type="region of interest" description="Disordered" evidence="1">
    <location>
        <begin position="1"/>
        <end position="20"/>
    </location>
</feature>
<name>A0A5B7FYD8_PORTR</name>
<keyword evidence="3" id="KW-1185">Reference proteome</keyword>
<gene>
    <name evidence="2" type="ORF">E2C01_044063</name>
</gene>
<evidence type="ECO:0000313" key="2">
    <source>
        <dbReference type="EMBL" id="MPC50239.1"/>
    </source>
</evidence>
<reference evidence="2 3" key="1">
    <citation type="submission" date="2019-05" db="EMBL/GenBank/DDBJ databases">
        <title>Another draft genome of Portunus trituberculatus and its Hox gene families provides insights of decapod evolution.</title>
        <authorList>
            <person name="Jeong J.-H."/>
            <person name="Song I."/>
            <person name="Kim S."/>
            <person name="Choi T."/>
            <person name="Kim D."/>
            <person name="Ryu S."/>
            <person name="Kim W."/>
        </authorList>
    </citation>
    <scope>NUCLEOTIDE SEQUENCE [LARGE SCALE GENOMIC DNA]</scope>
    <source>
        <tissue evidence="2">Muscle</tissue>
    </source>
</reference>
<evidence type="ECO:0000313" key="3">
    <source>
        <dbReference type="Proteomes" id="UP000324222"/>
    </source>
</evidence>
<dbReference type="EMBL" id="VSRR010009370">
    <property type="protein sequence ID" value="MPC50239.1"/>
    <property type="molecule type" value="Genomic_DNA"/>
</dbReference>
<dbReference type="Proteomes" id="UP000324222">
    <property type="component" value="Unassembled WGS sequence"/>
</dbReference>
<protein>
    <submittedName>
        <fullName evidence="2">Uncharacterized protein</fullName>
    </submittedName>
</protein>
<proteinExistence type="predicted"/>
<comment type="caution">
    <text evidence="2">The sequence shown here is derived from an EMBL/GenBank/DDBJ whole genome shotgun (WGS) entry which is preliminary data.</text>
</comment>
<evidence type="ECO:0000256" key="1">
    <source>
        <dbReference type="SAM" id="MobiDB-lite"/>
    </source>
</evidence>
<organism evidence="2 3">
    <name type="scientific">Portunus trituberculatus</name>
    <name type="common">Swimming crab</name>
    <name type="synonym">Neptunus trituberculatus</name>
    <dbReference type="NCBI Taxonomy" id="210409"/>
    <lineage>
        <taxon>Eukaryota</taxon>
        <taxon>Metazoa</taxon>
        <taxon>Ecdysozoa</taxon>
        <taxon>Arthropoda</taxon>
        <taxon>Crustacea</taxon>
        <taxon>Multicrustacea</taxon>
        <taxon>Malacostraca</taxon>
        <taxon>Eumalacostraca</taxon>
        <taxon>Eucarida</taxon>
        <taxon>Decapoda</taxon>
        <taxon>Pleocyemata</taxon>
        <taxon>Brachyura</taxon>
        <taxon>Eubrachyura</taxon>
        <taxon>Portunoidea</taxon>
        <taxon>Portunidae</taxon>
        <taxon>Portuninae</taxon>
        <taxon>Portunus</taxon>
    </lineage>
</organism>
<accession>A0A5B7FYD8</accession>